<accession>A0A8X6F6Y0</accession>
<dbReference type="Gene3D" id="3.30.420.10">
    <property type="entry name" value="Ribonuclease H-like superfamily/Ribonuclease H"/>
    <property type="match status" value="1"/>
</dbReference>
<sequence>MAPPMPRIGEKGAAYYCQEFQGYSAVKAPLSNYDGEVVAINSAAFQLENCINPAKAVFLVDSQVAHSKTSPVTLKLIVRELLITGEKLNYLLVFVWTLKFQWIPSHVNISGNEMADRLEKQGTALPQPKQPSMLHSAKSQIKLAVERWNCQRLQRLSLDKNWEILVHTYPVQLV</sequence>
<dbReference type="GO" id="GO:0003676">
    <property type="term" value="F:nucleic acid binding"/>
    <property type="evidence" value="ECO:0007669"/>
    <property type="project" value="InterPro"/>
</dbReference>
<proteinExistence type="predicted"/>
<reference evidence="1" key="1">
    <citation type="submission" date="2020-07" db="EMBL/GenBank/DDBJ databases">
        <title>Multicomponent nature underlies the extraordinary mechanical properties of spider dragline silk.</title>
        <authorList>
            <person name="Kono N."/>
            <person name="Nakamura H."/>
            <person name="Mori M."/>
            <person name="Yoshida Y."/>
            <person name="Ohtoshi R."/>
            <person name="Malay A.D."/>
            <person name="Moran D.A.P."/>
            <person name="Tomita M."/>
            <person name="Numata K."/>
            <person name="Arakawa K."/>
        </authorList>
    </citation>
    <scope>NUCLEOTIDE SEQUENCE</scope>
</reference>
<dbReference type="InterPro" id="IPR036397">
    <property type="entry name" value="RNaseH_sf"/>
</dbReference>
<dbReference type="AlphaFoldDB" id="A0A8X6F6Y0"/>
<dbReference type="InterPro" id="IPR012337">
    <property type="entry name" value="RNaseH-like_sf"/>
</dbReference>
<dbReference type="OrthoDB" id="6515318at2759"/>
<dbReference type="Proteomes" id="UP000887116">
    <property type="component" value="Unassembled WGS sequence"/>
</dbReference>
<dbReference type="SUPFAM" id="SSF53098">
    <property type="entry name" value="Ribonuclease H-like"/>
    <property type="match status" value="1"/>
</dbReference>
<evidence type="ECO:0000313" key="2">
    <source>
        <dbReference type="Proteomes" id="UP000887116"/>
    </source>
</evidence>
<protein>
    <recommendedName>
        <fullName evidence="3">RNase H type-1 domain-containing protein</fullName>
    </recommendedName>
</protein>
<keyword evidence="2" id="KW-1185">Reference proteome</keyword>
<organism evidence="1 2">
    <name type="scientific">Trichonephila clavata</name>
    <name type="common">Joro spider</name>
    <name type="synonym">Nephila clavata</name>
    <dbReference type="NCBI Taxonomy" id="2740835"/>
    <lineage>
        <taxon>Eukaryota</taxon>
        <taxon>Metazoa</taxon>
        <taxon>Ecdysozoa</taxon>
        <taxon>Arthropoda</taxon>
        <taxon>Chelicerata</taxon>
        <taxon>Arachnida</taxon>
        <taxon>Araneae</taxon>
        <taxon>Araneomorphae</taxon>
        <taxon>Entelegynae</taxon>
        <taxon>Araneoidea</taxon>
        <taxon>Nephilidae</taxon>
        <taxon>Trichonephila</taxon>
    </lineage>
</organism>
<name>A0A8X6F6Y0_TRICU</name>
<evidence type="ECO:0000313" key="1">
    <source>
        <dbReference type="EMBL" id="GFQ72082.1"/>
    </source>
</evidence>
<comment type="caution">
    <text evidence="1">The sequence shown here is derived from an EMBL/GenBank/DDBJ whole genome shotgun (WGS) entry which is preliminary data.</text>
</comment>
<dbReference type="EMBL" id="BMAO01031066">
    <property type="protein sequence ID" value="GFQ72082.1"/>
    <property type="molecule type" value="Genomic_DNA"/>
</dbReference>
<gene>
    <name evidence="1" type="ORF">TNCT_644471</name>
</gene>
<evidence type="ECO:0008006" key="3">
    <source>
        <dbReference type="Google" id="ProtNLM"/>
    </source>
</evidence>